<sequence>MNDRLLPEEEEEQAVEQALGDNPRAVELQELRHVLEERLKALQADLMAADEPEQRRALQAQVNELKRQIRVLRQEEAISDFVERSVRVSARRASLEEML</sequence>
<keyword evidence="1" id="KW-0175">Coiled coil</keyword>
<dbReference type="Proteomes" id="UP000014227">
    <property type="component" value="Chromosome I"/>
</dbReference>
<dbReference type="KEGG" id="ccz:CCALI_02371"/>
<dbReference type="AlphaFoldDB" id="S0EZD3"/>
<dbReference type="HOGENOM" id="CLU_2315230_0_0_0"/>
<evidence type="ECO:0000313" key="4">
    <source>
        <dbReference type="Proteomes" id="UP000014227"/>
    </source>
</evidence>
<dbReference type="RefSeq" id="WP_016483692.1">
    <property type="nucleotide sequence ID" value="NC_021487.1"/>
</dbReference>
<dbReference type="STRING" id="454171.CP488_01722"/>
<reference evidence="4" key="1">
    <citation type="submission" date="2013-03" db="EMBL/GenBank/DDBJ databases">
        <title>Genome sequence of Chthonomonas calidirosea, the first sequenced genome from the Armatimonadetes phylum (formally candidate division OP10).</title>
        <authorList>
            <person name="Lee K.C.Y."/>
            <person name="Morgan X.C."/>
            <person name="Dunfield P.F."/>
            <person name="Tamas I."/>
            <person name="Houghton K.M."/>
            <person name="Vyssotski M."/>
            <person name="Ryan J.L.J."/>
            <person name="Lagutin K."/>
            <person name="McDonald I.R."/>
            <person name="Stott M.B."/>
        </authorList>
    </citation>
    <scope>NUCLEOTIDE SEQUENCE [LARGE SCALE GENOMIC DNA]</scope>
    <source>
        <strain evidence="4">DSM 23976 / ICMP 18418 / T49</strain>
    </source>
</reference>
<feature type="coiled-coil region" evidence="1">
    <location>
        <begin position="25"/>
        <end position="75"/>
    </location>
</feature>
<evidence type="ECO:0000313" key="3">
    <source>
        <dbReference type="EMBL" id="CCW36175.1"/>
    </source>
</evidence>
<name>S0EZD3_CHTCT</name>
<evidence type="ECO:0000256" key="1">
    <source>
        <dbReference type="SAM" id="Coils"/>
    </source>
</evidence>
<organism evidence="3 4">
    <name type="scientific">Chthonomonas calidirosea (strain DSM 23976 / ICMP 18418 / T49)</name>
    <dbReference type="NCBI Taxonomy" id="1303518"/>
    <lineage>
        <taxon>Bacteria</taxon>
        <taxon>Bacillati</taxon>
        <taxon>Armatimonadota</taxon>
        <taxon>Chthonomonadia</taxon>
        <taxon>Chthonomonadales</taxon>
        <taxon>Chthonomonadaceae</taxon>
        <taxon>Chthonomonas</taxon>
    </lineage>
</organism>
<feature type="region of interest" description="Disordered" evidence="2">
    <location>
        <begin position="1"/>
        <end position="22"/>
    </location>
</feature>
<dbReference type="EMBL" id="HF951689">
    <property type="protein sequence ID" value="CCW36175.1"/>
    <property type="molecule type" value="Genomic_DNA"/>
</dbReference>
<gene>
    <name evidence="3" type="ORF">CCALI_02371</name>
</gene>
<accession>S0EZD3</accession>
<keyword evidence="4" id="KW-1185">Reference proteome</keyword>
<protein>
    <submittedName>
        <fullName evidence="3">Uncharacterized protein</fullName>
    </submittedName>
</protein>
<dbReference type="PATRIC" id="fig|1303518.3.peg.2465"/>
<dbReference type="InParanoid" id="S0EZD3"/>
<proteinExistence type="predicted"/>
<evidence type="ECO:0000256" key="2">
    <source>
        <dbReference type="SAM" id="MobiDB-lite"/>
    </source>
</evidence>